<accession>A0A914WK04</accession>
<protein>
    <submittedName>
        <fullName evidence="3">Uncharacterized protein</fullName>
    </submittedName>
</protein>
<name>A0A914WK04_9BILA</name>
<evidence type="ECO:0000256" key="1">
    <source>
        <dbReference type="SAM" id="MobiDB-lite"/>
    </source>
</evidence>
<evidence type="ECO:0000313" key="2">
    <source>
        <dbReference type="Proteomes" id="UP000887566"/>
    </source>
</evidence>
<keyword evidence="2" id="KW-1185">Reference proteome</keyword>
<sequence>MKECFGRSPGLQSSKSNADSSRSSECTSLSASDVLSSATFKVPSVHDNSRIEVQNEPEISIVKAVDCHPSVVSRLLPPVWGGVRVKEEDDLPLFLDRNRPMNLSSIAPSSVCSRAQSSSTYTEYSEMDAFASSNRACSVTPEPAYMHSVKPELECDSQSLSPALLPTPELQRHLNIHAPTQDNAGKLIFG</sequence>
<feature type="compositionally biased region" description="Low complexity" evidence="1">
    <location>
        <begin position="13"/>
        <end position="24"/>
    </location>
</feature>
<dbReference type="Proteomes" id="UP000887566">
    <property type="component" value="Unplaced"/>
</dbReference>
<reference evidence="3" key="1">
    <citation type="submission" date="2022-11" db="UniProtKB">
        <authorList>
            <consortium name="WormBaseParasite"/>
        </authorList>
    </citation>
    <scope>IDENTIFICATION</scope>
</reference>
<feature type="region of interest" description="Disordered" evidence="1">
    <location>
        <begin position="1"/>
        <end position="24"/>
    </location>
</feature>
<proteinExistence type="predicted"/>
<evidence type="ECO:0000313" key="3">
    <source>
        <dbReference type="WBParaSite" id="PSAMB.scaffold447size56213.g5964.t1"/>
    </source>
</evidence>
<dbReference type="AlphaFoldDB" id="A0A914WK04"/>
<organism evidence="2 3">
    <name type="scientific">Plectus sambesii</name>
    <dbReference type="NCBI Taxonomy" id="2011161"/>
    <lineage>
        <taxon>Eukaryota</taxon>
        <taxon>Metazoa</taxon>
        <taxon>Ecdysozoa</taxon>
        <taxon>Nematoda</taxon>
        <taxon>Chromadorea</taxon>
        <taxon>Plectida</taxon>
        <taxon>Plectina</taxon>
        <taxon>Plectoidea</taxon>
        <taxon>Plectidae</taxon>
        <taxon>Plectus</taxon>
    </lineage>
</organism>
<dbReference type="WBParaSite" id="PSAMB.scaffold447size56213.g5964.t1">
    <property type="protein sequence ID" value="PSAMB.scaffold447size56213.g5964.t1"/>
    <property type="gene ID" value="PSAMB.scaffold447size56213.g5964"/>
</dbReference>